<keyword evidence="5" id="KW-1185">Reference proteome</keyword>
<feature type="domain" description="Solute-binding protein family 3/N-terminal" evidence="3">
    <location>
        <begin position="2"/>
        <end position="78"/>
    </location>
</feature>
<dbReference type="Pfam" id="PF00497">
    <property type="entry name" value="SBP_bac_3"/>
    <property type="match status" value="1"/>
</dbReference>
<dbReference type="Gene3D" id="3.40.190.10">
    <property type="entry name" value="Periplasmic binding protein-like II"/>
    <property type="match status" value="2"/>
</dbReference>
<evidence type="ECO:0000256" key="2">
    <source>
        <dbReference type="ARBA" id="ARBA00022729"/>
    </source>
</evidence>
<evidence type="ECO:0000313" key="4">
    <source>
        <dbReference type="EMBL" id="MPQ54905.1"/>
    </source>
</evidence>
<accession>A0A6L5EJX5</accession>
<gene>
    <name evidence="4" type="ORF">GBB84_29180</name>
</gene>
<organism evidence="4 5">
    <name type="scientific">Citrobacter telavivensis</name>
    <dbReference type="NCBI Taxonomy" id="2653932"/>
    <lineage>
        <taxon>Bacteria</taxon>
        <taxon>Pseudomonadati</taxon>
        <taxon>Pseudomonadota</taxon>
        <taxon>Gammaproteobacteria</taxon>
        <taxon>Enterobacterales</taxon>
        <taxon>Enterobacteriaceae</taxon>
        <taxon>Citrobacter</taxon>
    </lineage>
</organism>
<sequence length="113" mass="12242">GFDAAVNAVQAGQADAIMAGMTKTKEREKVFTMSDTYYDTKVVIATTKSHKISKYDQLTGKTVGVKNGTAAQRFLETIKDKYGFTIKTFDTGDLMNNSLSAGAIDAMMDDKPV</sequence>
<evidence type="ECO:0000259" key="3">
    <source>
        <dbReference type="Pfam" id="PF00497"/>
    </source>
</evidence>
<comment type="caution">
    <text evidence="4">The sequence shown here is derived from an EMBL/GenBank/DDBJ whole genome shotgun (WGS) entry which is preliminary data.</text>
</comment>
<dbReference type="Proteomes" id="UP000475079">
    <property type="component" value="Unassembled WGS sequence"/>
</dbReference>
<evidence type="ECO:0000256" key="1">
    <source>
        <dbReference type="ARBA" id="ARBA00010333"/>
    </source>
</evidence>
<protein>
    <submittedName>
        <fullName evidence="4">Transporter substrate-binding domain-containing protein</fullName>
    </submittedName>
</protein>
<feature type="non-terminal residue" evidence="4">
    <location>
        <position position="113"/>
    </location>
</feature>
<keyword evidence="2" id="KW-0732">Signal</keyword>
<dbReference type="SUPFAM" id="SSF53850">
    <property type="entry name" value="Periplasmic binding protein-like II"/>
    <property type="match status" value="1"/>
</dbReference>
<dbReference type="EMBL" id="WHIY01000196">
    <property type="protein sequence ID" value="MPQ54905.1"/>
    <property type="molecule type" value="Genomic_DNA"/>
</dbReference>
<proteinExistence type="inferred from homology"/>
<feature type="non-terminal residue" evidence="4">
    <location>
        <position position="1"/>
    </location>
</feature>
<evidence type="ECO:0000313" key="5">
    <source>
        <dbReference type="Proteomes" id="UP000475079"/>
    </source>
</evidence>
<dbReference type="AlphaFoldDB" id="A0A6L5EJX5"/>
<reference evidence="4 5" key="1">
    <citation type="submission" date="2019-10" db="EMBL/GenBank/DDBJ databases">
        <title>Characterization of a new Citrobacter species.</title>
        <authorList>
            <person name="Goncalves Ribeiro T."/>
            <person name="Izdebski R."/>
            <person name="Urbanowicz P."/>
            <person name="Carmeli Y."/>
            <person name="Gniadkowski M."/>
            <person name="Peixe L."/>
        </authorList>
    </citation>
    <scope>NUCLEOTIDE SEQUENCE [LARGE SCALE GENOMIC DNA]</scope>
    <source>
        <strain evidence="4 5">NMI7905_11</strain>
    </source>
</reference>
<dbReference type="InterPro" id="IPR001638">
    <property type="entry name" value="Solute-binding_3/MltF_N"/>
</dbReference>
<dbReference type="PANTHER" id="PTHR35936">
    <property type="entry name" value="MEMBRANE-BOUND LYTIC MUREIN TRANSGLYCOSYLASE F"/>
    <property type="match status" value="1"/>
</dbReference>
<comment type="similarity">
    <text evidence="1">Belongs to the bacterial solute-binding protein 3 family.</text>
</comment>
<name>A0A6L5EJX5_9ENTR</name>